<evidence type="ECO:0000313" key="1">
    <source>
        <dbReference type="EMBL" id="MBP2474279.1"/>
    </source>
</evidence>
<evidence type="ECO:0000313" key="2">
    <source>
        <dbReference type="Proteomes" id="UP001519363"/>
    </source>
</evidence>
<dbReference type="SUPFAM" id="SSF53335">
    <property type="entry name" value="S-adenosyl-L-methionine-dependent methyltransferases"/>
    <property type="match status" value="1"/>
</dbReference>
<dbReference type="CDD" id="cd02440">
    <property type="entry name" value="AdoMet_MTases"/>
    <property type="match status" value="1"/>
</dbReference>
<dbReference type="Gene3D" id="3.40.50.150">
    <property type="entry name" value="Vaccinia Virus protein VP39"/>
    <property type="match status" value="1"/>
</dbReference>
<reference evidence="1 2" key="1">
    <citation type="submission" date="2021-03" db="EMBL/GenBank/DDBJ databases">
        <title>Sequencing the genomes of 1000 actinobacteria strains.</title>
        <authorList>
            <person name="Klenk H.-P."/>
        </authorList>
    </citation>
    <scope>NUCLEOTIDE SEQUENCE [LARGE SCALE GENOMIC DNA]</scope>
    <source>
        <strain evidence="1 2">DSM 44580</strain>
    </source>
</reference>
<dbReference type="PIRSF" id="PIRSF017393">
    <property type="entry name" value="MTase_SAV2177"/>
    <property type="match status" value="1"/>
</dbReference>
<sequence length="267" mass="29760">MTVVDRRTWVPTEINVEQPSAARVYDYLLGGSYNFAADRAFARQALSIHPGLALVCRENRAFLRRAVRYCQSQGITQFLDIGSGLPTTGNVHEVAPEARVVYVDHEPVAVAHSRMMLKDSDRAAIVHADFREPETILGSPEARRLLDLGQPVGLLIVAVLHFVLDTDLVKDTLSRLRRELAPGSFLVLSHGTLDEQPPSAREIQELYNRSPNKVITRTKQECTDLMDGFDLVEPGVVFTPLWRPESPELVLPDPTEAGWYGLVGRKP</sequence>
<organism evidence="1 2">
    <name type="scientific">Crossiella equi</name>
    <dbReference type="NCBI Taxonomy" id="130796"/>
    <lineage>
        <taxon>Bacteria</taxon>
        <taxon>Bacillati</taxon>
        <taxon>Actinomycetota</taxon>
        <taxon>Actinomycetes</taxon>
        <taxon>Pseudonocardiales</taxon>
        <taxon>Pseudonocardiaceae</taxon>
        <taxon>Crossiella</taxon>
    </lineage>
</organism>
<dbReference type="InterPro" id="IPR029063">
    <property type="entry name" value="SAM-dependent_MTases_sf"/>
</dbReference>
<dbReference type="Pfam" id="PF04672">
    <property type="entry name" value="Methyltransf_19"/>
    <property type="match status" value="1"/>
</dbReference>
<dbReference type="EMBL" id="JAGIOO010000001">
    <property type="protein sequence ID" value="MBP2474279.1"/>
    <property type="molecule type" value="Genomic_DNA"/>
</dbReference>
<accession>A0ABS5ADI6</accession>
<dbReference type="RefSeq" id="WP_086787739.1">
    <property type="nucleotide sequence ID" value="NZ_JAGIOO010000001.1"/>
</dbReference>
<dbReference type="Proteomes" id="UP001519363">
    <property type="component" value="Unassembled WGS sequence"/>
</dbReference>
<dbReference type="InterPro" id="IPR006764">
    <property type="entry name" value="SAM_dep_MeTrfase_SAV2177_type"/>
</dbReference>
<comment type="caution">
    <text evidence="1">The sequence shown here is derived from an EMBL/GenBank/DDBJ whole genome shotgun (WGS) entry which is preliminary data.</text>
</comment>
<proteinExistence type="predicted"/>
<protein>
    <recommendedName>
        <fullName evidence="3">S-adenosyl methyltransferase</fullName>
    </recommendedName>
</protein>
<gene>
    <name evidence="1" type="ORF">JOF53_003151</name>
</gene>
<name>A0ABS5ADI6_9PSEU</name>
<evidence type="ECO:0008006" key="3">
    <source>
        <dbReference type="Google" id="ProtNLM"/>
    </source>
</evidence>
<keyword evidence="2" id="KW-1185">Reference proteome</keyword>